<dbReference type="PIRSF" id="PIRSF001235">
    <property type="entry name" value="Amidase_carbamoylase"/>
    <property type="match status" value="1"/>
</dbReference>
<sequence length="415" mass="43417">MDGRTQLGGIDKERLWADLMTLGAIGGTAAGGSMRGALSSADREGRALFAHWAREAGLALRVDRIGNMFARREGRNPQAAPVVIGSHLDTQLPGGKFDGPLGVLAGLAVCRALDAAGTVTARPIEVVNWTNEEGARFQPGVMGSAVYTGALDLTQALSRTDPTGASVEGELARIGAAGTTPVPGAVPHSYFELHIEQGPELEEAGLDIAMVTRSSAMCSGYATIRGENGHTQTLAMSKRRNALTAAAKLVLAIDAIGASIEPHGMVSASVIENWPNNRVNIPHLSKLSWAIVGFDPAIREATVARIEAACAGIATETGLVIELDHRHYREPCLFDEALIGKGLEAAATRGYAATRMPTLTAHDALSFCALCPTALVFVPCEGGISHSEAEWCSPDQAAKGADILLDLVQEAAESE</sequence>
<dbReference type="Gene3D" id="3.40.630.10">
    <property type="entry name" value="Zn peptidases"/>
    <property type="match status" value="1"/>
</dbReference>
<organism evidence="3 4">
    <name type="scientific">Thioclava kandeliae</name>
    <dbReference type="NCBI Taxonomy" id="3070818"/>
    <lineage>
        <taxon>Bacteria</taxon>
        <taxon>Pseudomonadati</taxon>
        <taxon>Pseudomonadota</taxon>
        <taxon>Alphaproteobacteria</taxon>
        <taxon>Rhodobacterales</taxon>
        <taxon>Paracoccaceae</taxon>
        <taxon>Thioclava</taxon>
    </lineage>
</organism>
<dbReference type="SUPFAM" id="SSF53187">
    <property type="entry name" value="Zn-dependent exopeptidases"/>
    <property type="match status" value="1"/>
</dbReference>
<comment type="caution">
    <text evidence="3">The sequence shown here is derived from an EMBL/GenBank/DDBJ whole genome shotgun (WGS) entry which is preliminary data.</text>
</comment>
<dbReference type="InterPro" id="IPR036264">
    <property type="entry name" value="Bact_exopeptidase_dim_dom"/>
</dbReference>
<accession>A0ABV1SM03</accession>
<dbReference type="InterPro" id="IPR010158">
    <property type="entry name" value="Amidase_Cbmase"/>
</dbReference>
<dbReference type="Gene3D" id="3.30.70.360">
    <property type="match status" value="1"/>
</dbReference>
<gene>
    <name evidence="3" type="ORF">VSX56_17270</name>
</gene>
<evidence type="ECO:0000313" key="4">
    <source>
        <dbReference type="Proteomes" id="UP001438953"/>
    </source>
</evidence>
<evidence type="ECO:0000313" key="3">
    <source>
        <dbReference type="EMBL" id="MER5173519.1"/>
    </source>
</evidence>
<dbReference type="InterPro" id="IPR002933">
    <property type="entry name" value="Peptidase_M20"/>
</dbReference>
<dbReference type="PANTHER" id="PTHR32494">
    <property type="entry name" value="ALLANTOATE DEIMINASE-RELATED"/>
    <property type="match status" value="1"/>
</dbReference>
<dbReference type="SUPFAM" id="SSF55031">
    <property type="entry name" value="Bacterial exopeptidase dimerisation domain"/>
    <property type="match status" value="1"/>
</dbReference>
<dbReference type="Proteomes" id="UP001438953">
    <property type="component" value="Unassembled WGS sequence"/>
</dbReference>
<evidence type="ECO:0000256" key="1">
    <source>
        <dbReference type="ARBA" id="ARBA00006153"/>
    </source>
</evidence>
<proteinExistence type="inferred from homology"/>
<reference evidence="3 4" key="1">
    <citation type="submission" date="2024-01" db="EMBL/GenBank/DDBJ databases">
        <authorList>
            <person name="Deng Y."/>
            <person name="Su J."/>
        </authorList>
    </citation>
    <scope>NUCLEOTIDE SEQUENCE [LARGE SCALE GENOMIC DNA]</scope>
    <source>
        <strain evidence="3 4">CPCC 100088</strain>
    </source>
</reference>
<dbReference type="PANTHER" id="PTHR32494:SF5">
    <property type="entry name" value="ALLANTOATE AMIDOHYDROLASE"/>
    <property type="match status" value="1"/>
</dbReference>
<name>A0ABV1SM03_9RHOB</name>
<dbReference type="RefSeq" id="WP_350938891.1">
    <property type="nucleotide sequence ID" value="NZ_JAYWLC010000020.1"/>
</dbReference>
<evidence type="ECO:0000256" key="2">
    <source>
        <dbReference type="ARBA" id="ARBA00022801"/>
    </source>
</evidence>
<dbReference type="EMBL" id="JAYWLC010000020">
    <property type="protein sequence ID" value="MER5173519.1"/>
    <property type="molecule type" value="Genomic_DNA"/>
</dbReference>
<protein>
    <submittedName>
        <fullName evidence="3">Zn-dependent hydrolase</fullName>
    </submittedName>
</protein>
<dbReference type="NCBIfam" id="TIGR01879">
    <property type="entry name" value="hydantase"/>
    <property type="match status" value="1"/>
</dbReference>
<keyword evidence="2 3" id="KW-0378">Hydrolase</keyword>
<dbReference type="GO" id="GO:0016787">
    <property type="term" value="F:hydrolase activity"/>
    <property type="evidence" value="ECO:0007669"/>
    <property type="project" value="UniProtKB-KW"/>
</dbReference>
<dbReference type="Pfam" id="PF01546">
    <property type="entry name" value="Peptidase_M20"/>
    <property type="match status" value="1"/>
</dbReference>
<keyword evidence="4" id="KW-1185">Reference proteome</keyword>
<comment type="similarity">
    <text evidence="1">Belongs to the peptidase M20 family.</text>
</comment>
<reference evidence="3 4" key="2">
    <citation type="submission" date="2024-06" db="EMBL/GenBank/DDBJ databases">
        <title>Thioclava kandeliae sp. nov. from a rhizosphere soil sample of Kandelia candel in a mangrove.</title>
        <authorList>
            <person name="Mu T."/>
        </authorList>
    </citation>
    <scope>NUCLEOTIDE SEQUENCE [LARGE SCALE GENOMIC DNA]</scope>
    <source>
        <strain evidence="3 4">CPCC 100088</strain>
    </source>
</reference>
<dbReference type="CDD" id="cd03884">
    <property type="entry name" value="M20_bAS"/>
    <property type="match status" value="1"/>
</dbReference>